<evidence type="ECO:0000313" key="1">
    <source>
        <dbReference type="EMBL" id="MDH0199252.1"/>
    </source>
</evidence>
<comment type="caution">
    <text evidence="1">The sequence shown here is derived from an EMBL/GenBank/DDBJ whole genome shotgun (WGS) entry which is preliminary data.</text>
</comment>
<reference evidence="1" key="1">
    <citation type="submission" date="2022-09" db="EMBL/GenBank/DDBJ databases">
        <title>Intensive care unit water sources are persistently colonized with multi-drug resistant bacteria and are the site of extensive horizontal gene transfer of antibiotic resistance genes.</title>
        <authorList>
            <person name="Diorio-Toth L."/>
        </authorList>
    </citation>
    <scope>NUCLEOTIDE SEQUENCE</scope>
    <source>
        <strain evidence="1">GD04139</strain>
    </source>
</reference>
<sequence length="45" mass="4924">GVLGAEEGAFADDIPQTFTTELGYYTGLQPATPQQGNRRVTYKFD</sequence>
<name>A0AAW6SFZ5_ENTCL</name>
<dbReference type="Proteomes" id="UP001158360">
    <property type="component" value="Unassembled WGS sequence"/>
</dbReference>
<dbReference type="AlphaFoldDB" id="A0AAW6SFZ5"/>
<feature type="non-terminal residue" evidence="1">
    <location>
        <position position="1"/>
    </location>
</feature>
<organism evidence="1 2">
    <name type="scientific">Enterobacter cloacae</name>
    <dbReference type="NCBI Taxonomy" id="550"/>
    <lineage>
        <taxon>Bacteria</taxon>
        <taxon>Pseudomonadati</taxon>
        <taxon>Pseudomonadota</taxon>
        <taxon>Gammaproteobacteria</taxon>
        <taxon>Enterobacterales</taxon>
        <taxon>Enterobacteriaceae</taxon>
        <taxon>Enterobacter</taxon>
        <taxon>Enterobacter cloacae complex</taxon>
    </lineage>
</organism>
<dbReference type="EMBL" id="JAODZM010000145">
    <property type="protein sequence ID" value="MDH0199252.1"/>
    <property type="molecule type" value="Genomic_DNA"/>
</dbReference>
<gene>
    <name evidence="1" type="ORF">N7383_26915</name>
</gene>
<proteinExistence type="predicted"/>
<protein>
    <submittedName>
        <fullName evidence="1">Uncharacterized protein</fullName>
    </submittedName>
</protein>
<accession>A0AAW6SFZ5</accession>
<evidence type="ECO:0000313" key="2">
    <source>
        <dbReference type="Proteomes" id="UP001158360"/>
    </source>
</evidence>